<keyword evidence="5 6" id="KW-0472">Membrane</keyword>
<comment type="subcellular location">
    <subcellularLocation>
        <location evidence="1">Membrane</location>
        <topology evidence="1">Multi-pass membrane protein</topology>
    </subcellularLocation>
</comment>
<dbReference type="Proteomes" id="UP000031668">
    <property type="component" value="Unassembled WGS sequence"/>
</dbReference>
<evidence type="ECO:0000256" key="1">
    <source>
        <dbReference type="ARBA" id="ARBA00004141"/>
    </source>
</evidence>
<dbReference type="PANTHER" id="PTHR23503">
    <property type="entry name" value="SOLUTE CARRIER FAMILY 2"/>
    <property type="match status" value="1"/>
</dbReference>
<dbReference type="PANTHER" id="PTHR23503:SF8">
    <property type="entry name" value="FACILITATED GLUCOSE TRANSPORTER PROTEIN 1"/>
    <property type="match status" value="1"/>
</dbReference>
<sequence length="429" mass="48284">MRLYKAGKGMRLPLSISVSLMVIIDKVGYNVRALFFNSFLLIAPLLFGIGIASLGNDEYIKRCFIRLHFGNKSMNQSNVTGEMFPAKVWSIGFVFPMGGWIGSLIAAFTVDRYGRKFPSIGFCLCAIIGSGLKFASRYIHIALLFLGRFFEGISSAGLMVSAVLLLLETIPRSVERTFKSLIQISLNFGILLVCCSSLYSVVDVNWNFSQLLNGGFAFIMMIGLVFNRESPKYIENRYKSPDKTEKALRGKFFDQKELEELKQLSGINAVPIILIQIMAFAPRLLLNAGFKNPDVGATIVMLFATIGSIIFAPFVARLRRKFLWILGLCSMSISFILFIIFQELSVLLYVTGKFDRGVGMLMRIRVHVSMWSRTGSMVHCYRDVSIGGKWCCSRCRTVTELARKLLGLLTFSYLRRNDESPIVDYLRCD</sequence>
<evidence type="ECO:0000313" key="8">
    <source>
        <dbReference type="EMBL" id="KII70478.1"/>
    </source>
</evidence>
<feature type="transmembrane region" description="Helical" evidence="6">
    <location>
        <begin position="88"/>
        <end position="110"/>
    </location>
</feature>
<evidence type="ECO:0000259" key="7">
    <source>
        <dbReference type="PROSITE" id="PS50850"/>
    </source>
</evidence>
<feature type="transmembrane region" description="Helical" evidence="6">
    <location>
        <begin position="141"/>
        <end position="168"/>
    </location>
</feature>
<feature type="transmembrane region" description="Helical" evidence="6">
    <location>
        <begin position="266"/>
        <end position="285"/>
    </location>
</feature>
<dbReference type="GO" id="GO:0015149">
    <property type="term" value="F:hexose transmembrane transporter activity"/>
    <property type="evidence" value="ECO:0007669"/>
    <property type="project" value="TreeGrafter"/>
</dbReference>
<feature type="transmembrane region" description="Helical" evidence="6">
    <location>
        <begin position="117"/>
        <end position="135"/>
    </location>
</feature>
<evidence type="ECO:0000256" key="2">
    <source>
        <dbReference type="ARBA" id="ARBA00022448"/>
    </source>
</evidence>
<dbReference type="GO" id="GO:0016020">
    <property type="term" value="C:membrane"/>
    <property type="evidence" value="ECO:0007669"/>
    <property type="project" value="UniProtKB-SubCell"/>
</dbReference>
<feature type="transmembrane region" description="Helical" evidence="6">
    <location>
        <begin position="34"/>
        <end position="54"/>
    </location>
</feature>
<dbReference type="InterPro" id="IPR020846">
    <property type="entry name" value="MFS_dom"/>
</dbReference>
<dbReference type="PROSITE" id="PS00216">
    <property type="entry name" value="SUGAR_TRANSPORT_1"/>
    <property type="match status" value="1"/>
</dbReference>
<name>A0A0C2JM71_THEKT</name>
<reference evidence="8 9" key="1">
    <citation type="journal article" date="2014" name="Genome Biol. Evol.">
        <title>The genome of the myxosporean Thelohanellus kitauei shows adaptations to nutrient acquisition within its fish host.</title>
        <authorList>
            <person name="Yang Y."/>
            <person name="Xiong J."/>
            <person name="Zhou Z."/>
            <person name="Huo F."/>
            <person name="Miao W."/>
            <person name="Ran C."/>
            <person name="Liu Y."/>
            <person name="Zhang J."/>
            <person name="Feng J."/>
            <person name="Wang M."/>
            <person name="Wang M."/>
            <person name="Wang L."/>
            <person name="Yao B."/>
        </authorList>
    </citation>
    <scope>NUCLEOTIDE SEQUENCE [LARGE SCALE GENOMIC DNA]</scope>
    <source>
        <strain evidence="8">Wuqing</strain>
    </source>
</reference>
<dbReference type="InterPro" id="IPR005828">
    <property type="entry name" value="MFS_sugar_transport-like"/>
</dbReference>
<evidence type="ECO:0000256" key="4">
    <source>
        <dbReference type="ARBA" id="ARBA00022989"/>
    </source>
</evidence>
<evidence type="ECO:0000256" key="6">
    <source>
        <dbReference type="SAM" id="Phobius"/>
    </source>
</evidence>
<dbReference type="EMBL" id="JWZT01002056">
    <property type="protein sequence ID" value="KII70478.1"/>
    <property type="molecule type" value="Genomic_DNA"/>
</dbReference>
<evidence type="ECO:0000256" key="3">
    <source>
        <dbReference type="ARBA" id="ARBA00022692"/>
    </source>
</evidence>
<comment type="caution">
    <text evidence="8">The sequence shown here is derived from an EMBL/GenBank/DDBJ whole genome shotgun (WGS) entry which is preliminary data.</text>
</comment>
<keyword evidence="4 6" id="KW-1133">Transmembrane helix</keyword>
<organism evidence="8 9">
    <name type="scientific">Thelohanellus kitauei</name>
    <name type="common">Myxosporean</name>
    <dbReference type="NCBI Taxonomy" id="669202"/>
    <lineage>
        <taxon>Eukaryota</taxon>
        <taxon>Metazoa</taxon>
        <taxon>Cnidaria</taxon>
        <taxon>Myxozoa</taxon>
        <taxon>Myxosporea</taxon>
        <taxon>Bivalvulida</taxon>
        <taxon>Platysporina</taxon>
        <taxon>Myxobolidae</taxon>
        <taxon>Thelohanellus</taxon>
    </lineage>
</organism>
<evidence type="ECO:0000313" key="9">
    <source>
        <dbReference type="Proteomes" id="UP000031668"/>
    </source>
</evidence>
<dbReference type="InterPro" id="IPR045263">
    <property type="entry name" value="GLUT"/>
</dbReference>
<feature type="domain" description="Major facilitator superfamily (MFS) profile" evidence="7">
    <location>
        <begin position="36"/>
        <end position="429"/>
    </location>
</feature>
<evidence type="ECO:0000256" key="5">
    <source>
        <dbReference type="ARBA" id="ARBA00023136"/>
    </source>
</evidence>
<dbReference type="AlphaFoldDB" id="A0A0C2JM71"/>
<feature type="transmembrane region" description="Helical" evidence="6">
    <location>
        <begin position="297"/>
        <end position="315"/>
    </location>
</feature>
<keyword evidence="3 6" id="KW-0812">Transmembrane</keyword>
<dbReference type="PROSITE" id="PS50850">
    <property type="entry name" value="MFS"/>
    <property type="match status" value="1"/>
</dbReference>
<dbReference type="InterPro" id="IPR036259">
    <property type="entry name" value="MFS_trans_sf"/>
</dbReference>
<feature type="transmembrane region" description="Helical" evidence="6">
    <location>
        <begin position="208"/>
        <end position="227"/>
    </location>
</feature>
<gene>
    <name evidence="8" type="ORF">RF11_08330</name>
</gene>
<accession>A0A0C2JM71</accession>
<proteinExistence type="predicted"/>
<dbReference type="Gene3D" id="1.20.1250.20">
    <property type="entry name" value="MFS general substrate transporter like domains"/>
    <property type="match status" value="2"/>
</dbReference>
<feature type="transmembrane region" description="Helical" evidence="6">
    <location>
        <begin position="180"/>
        <end position="202"/>
    </location>
</feature>
<dbReference type="OrthoDB" id="5972344at2759"/>
<keyword evidence="9" id="KW-1185">Reference proteome</keyword>
<dbReference type="InterPro" id="IPR005829">
    <property type="entry name" value="Sugar_transporter_CS"/>
</dbReference>
<protein>
    <submittedName>
        <fullName evidence="8">Putative metabolite transport protein</fullName>
    </submittedName>
</protein>
<dbReference type="Pfam" id="PF00083">
    <property type="entry name" value="Sugar_tr"/>
    <property type="match status" value="2"/>
</dbReference>
<feature type="transmembrane region" description="Helical" evidence="6">
    <location>
        <begin position="322"/>
        <end position="341"/>
    </location>
</feature>
<keyword evidence="2" id="KW-0813">Transport</keyword>
<dbReference type="SUPFAM" id="SSF103473">
    <property type="entry name" value="MFS general substrate transporter"/>
    <property type="match status" value="1"/>
</dbReference>